<dbReference type="InterPro" id="IPR018740">
    <property type="entry name" value="DUF2282_membr"/>
</dbReference>
<organism evidence="2 3">
    <name type="scientific">Paraburkholderia sartisoli</name>
    <dbReference type="NCBI Taxonomy" id="83784"/>
    <lineage>
        <taxon>Bacteria</taxon>
        <taxon>Pseudomonadati</taxon>
        <taxon>Pseudomonadota</taxon>
        <taxon>Betaproteobacteria</taxon>
        <taxon>Burkholderiales</taxon>
        <taxon>Burkholderiaceae</taxon>
        <taxon>Paraburkholderia</taxon>
    </lineage>
</organism>
<dbReference type="STRING" id="83784.SAMN05192564_109143"/>
<dbReference type="EMBL" id="FNRQ01000009">
    <property type="protein sequence ID" value="SEB21601.1"/>
    <property type="molecule type" value="Genomic_DNA"/>
</dbReference>
<keyword evidence="1" id="KW-0732">Signal</keyword>
<evidence type="ECO:0000313" key="3">
    <source>
        <dbReference type="Proteomes" id="UP000198638"/>
    </source>
</evidence>
<reference evidence="3" key="1">
    <citation type="submission" date="2016-10" db="EMBL/GenBank/DDBJ databases">
        <authorList>
            <person name="Varghese N."/>
            <person name="Submissions S."/>
        </authorList>
    </citation>
    <scope>NUCLEOTIDE SEQUENCE [LARGE SCALE GENOMIC DNA]</scope>
    <source>
        <strain evidence="3">LMG 24000</strain>
    </source>
</reference>
<gene>
    <name evidence="2" type="ORF">SAMN05192564_109143</name>
</gene>
<dbReference type="Pfam" id="PF10048">
    <property type="entry name" value="DUF2282"/>
    <property type="match status" value="1"/>
</dbReference>
<proteinExistence type="predicted"/>
<dbReference type="OrthoDB" id="1551288at2"/>
<sequence>MSTQLGKPLLAASTLSAAIGLALAMQALPGQAQEMKDMSKMPQVVQDNMMRMQKNKLEKCYGVNSVAKNDCAEGAHSCAGQATQARDPKSFVLLPAGDCSKIQGGKLKAS</sequence>
<keyword evidence="3" id="KW-1185">Reference proteome</keyword>
<dbReference type="RefSeq" id="WP_090537081.1">
    <property type="nucleotide sequence ID" value="NZ_FNRQ01000009.1"/>
</dbReference>
<name>A0A1H4HIU8_9BURK</name>
<accession>A0A1H4HIU8</accession>
<feature type="signal peptide" evidence="1">
    <location>
        <begin position="1"/>
        <end position="32"/>
    </location>
</feature>
<evidence type="ECO:0000256" key="1">
    <source>
        <dbReference type="SAM" id="SignalP"/>
    </source>
</evidence>
<evidence type="ECO:0000313" key="2">
    <source>
        <dbReference type="EMBL" id="SEB21601.1"/>
    </source>
</evidence>
<protein>
    <submittedName>
        <fullName evidence="2">Predicted integral membrane protein</fullName>
    </submittedName>
</protein>
<dbReference type="Proteomes" id="UP000198638">
    <property type="component" value="Unassembled WGS sequence"/>
</dbReference>
<dbReference type="AlphaFoldDB" id="A0A1H4HIU8"/>
<feature type="chain" id="PRO_5011536118" evidence="1">
    <location>
        <begin position="33"/>
        <end position="110"/>
    </location>
</feature>